<protein>
    <submittedName>
        <fullName evidence="2">Uncharacterized protein</fullName>
    </submittedName>
</protein>
<feature type="chain" id="PRO_5042113544" evidence="1">
    <location>
        <begin position="23"/>
        <end position="71"/>
    </location>
</feature>
<reference evidence="2" key="1">
    <citation type="journal article" date="2019" name="Beilstein J. Org. Chem.">
        <title>Nanangenines: drimane sesquiterpenoids as the dominant metabolite cohort of a novel Australian fungus, Aspergillus nanangensis.</title>
        <authorList>
            <person name="Lacey H.J."/>
            <person name="Gilchrist C.L.M."/>
            <person name="Crombie A."/>
            <person name="Kalaitzis J.A."/>
            <person name="Vuong D."/>
            <person name="Rutledge P.J."/>
            <person name="Turner P."/>
            <person name="Pitt J.I."/>
            <person name="Lacey E."/>
            <person name="Chooi Y.H."/>
            <person name="Piggott A.M."/>
        </authorList>
    </citation>
    <scope>NUCLEOTIDE SEQUENCE</scope>
    <source>
        <strain evidence="2">MST-FP2251</strain>
    </source>
</reference>
<reference evidence="2" key="2">
    <citation type="submission" date="2020-02" db="EMBL/GenBank/DDBJ databases">
        <authorList>
            <person name="Gilchrist C.L.M."/>
            <person name="Chooi Y.-H."/>
        </authorList>
    </citation>
    <scope>NUCLEOTIDE SEQUENCE</scope>
    <source>
        <strain evidence="2">MST-FP2251</strain>
    </source>
</reference>
<evidence type="ECO:0000313" key="2">
    <source>
        <dbReference type="EMBL" id="KAF9883710.1"/>
    </source>
</evidence>
<keyword evidence="3" id="KW-1185">Reference proteome</keyword>
<dbReference type="EMBL" id="VCAU01000152">
    <property type="protein sequence ID" value="KAF9883710.1"/>
    <property type="molecule type" value="Genomic_DNA"/>
</dbReference>
<evidence type="ECO:0000313" key="3">
    <source>
        <dbReference type="Proteomes" id="UP001194746"/>
    </source>
</evidence>
<proteinExistence type="predicted"/>
<dbReference type="AlphaFoldDB" id="A0AAD4CC15"/>
<name>A0AAD4CC15_ASPNN</name>
<feature type="signal peptide" evidence="1">
    <location>
        <begin position="1"/>
        <end position="22"/>
    </location>
</feature>
<keyword evidence="1" id="KW-0732">Signal</keyword>
<sequence>MVSLKPFLSAICLYSLLVIATADCASDLKKEIGKDIPKRCKNQTGDEAIGCAINSGAKISKIPESCTKQGP</sequence>
<evidence type="ECO:0000256" key="1">
    <source>
        <dbReference type="SAM" id="SignalP"/>
    </source>
</evidence>
<comment type="caution">
    <text evidence="2">The sequence shown here is derived from an EMBL/GenBank/DDBJ whole genome shotgun (WGS) entry which is preliminary data.</text>
</comment>
<gene>
    <name evidence="2" type="ORF">FE257_003048</name>
</gene>
<organism evidence="2 3">
    <name type="scientific">Aspergillus nanangensis</name>
    <dbReference type="NCBI Taxonomy" id="2582783"/>
    <lineage>
        <taxon>Eukaryota</taxon>
        <taxon>Fungi</taxon>
        <taxon>Dikarya</taxon>
        <taxon>Ascomycota</taxon>
        <taxon>Pezizomycotina</taxon>
        <taxon>Eurotiomycetes</taxon>
        <taxon>Eurotiomycetidae</taxon>
        <taxon>Eurotiales</taxon>
        <taxon>Aspergillaceae</taxon>
        <taxon>Aspergillus</taxon>
        <taxon>Aspergillus subgen. Circumdati</taxon>
    </lineage>
</organism>
<dbReference type="Proteomes" id="UP001194746">
    <property type="component" value="Unassembled WGS sequence"/>
</dbReference>
<accession>A0AAD4CC15</accession>